<feature type="compositionally biased region" description="Low complexity" evidence="20">
    <location>
        <begin position="133"/>
        <end position="149"/>
    </location>
</feature>
<evidence type="ECO:0000313" key="22">
    <source>
        <dbReference type="EMBL" id="KAH3678184.1"/>
    </source>
</evidence>
<feature type="compositionally biased region" description="Basic and acidic residues" evidence="20">
    <location>
        <begin position="587"/>
        <end position="612"/>
    </location>
</feature>
<feature type="compositionally biased region" description="Acidic residues" evidence="20">
    <location>
        <begin position="523"/>
        <end position="539"/>
    </location>
</feature>
<evidence type="ECO:0000256" key="16">
    <source>
        <dbReference type="ARBA" id="ARBA00037649"/>
    </source>
</evidence>
<evidence type="ECO:0000256" key="8">
    <source>
        <dbReference type="ARBA" id="ARBA00022525"/>
    </source>
</evidence>
<organism evidence="22 23">
    <name type="scientific">Wickerhamomyces pijperi</name>
    <name type="common">Yeast</name>
    <name type="synonym">Pichia pijperi</name>
    <dbReference type="NCBI Taxonomy" id="599730"/>
    <lineage>
        <taxon>Eukaryota</taxon>
        <taxon>Fungi</taxon>
        <taxon>Dikarya</taxon>
        <taxon>Ascomycota</taxon>
        <taxon>Saccharomycotina</taxon>
        <taxon>Saccharomycetes</taxon>
        <taxon>Phaffomycetales</taxon>
        <taxon>Wickerhamomycetaceae</taxon>
        <taxon>Wickerhamomyces</taxon>
    </lineage>
</organism>
<evidence type="ECO:0000256" key="12">
    <source>
        <dbReference type="ARBA" id="ARBA00023180"/>
    </source>
</evidence>
<feature type="non-terminal residue" evidence="22">
    <location>
        <position position="1"/>
    </location>
</feature>
<dbReference type="GO" id="GO:0071555">
    <property type="term" value="P:cell wall organization"/>
    <property type="evidence" value="ECO:0007669"/>
    <property type="project" value="UniProtKB-KW"/>
</dbReference>
<dbReference type="SUPFAM" id="SSF51445">
    <property type="entry name" value="(Trans)glycosidases"/>
    <property type="match status" value="1"/>
</dbReference>
<dbReference type="InterPro" id="IPR000490">
    <property type="entry name" value="Glyco_hydro_17"/>
</dbReference>
<dbReference type="InterPro" id="IPR017853">
    <property type="entry name" value="GH"/>
</dbReference>
<evidence type="ECO:0000256" key="11">
    <source>
        <dbReference type="ARBA" id="ARBA00023136"/>
    </source>
</evidence>
<keyword evidence="6" id="KW-1003">Cell membrane</keyword>
<dbReference type="EC" id="3.2.1.39" evidence="5"/>
<dbReference type="Proteomes" id="UP000774326">
    <property type="component" value="Unassembled WGS sequence"/>
</dbReference>
<name>A0A9P8TGR1_WICPI</name>
<protein>
    <recommendedName>
        <fullName evidence="5">glucan endo-1,3-beta-D-glucosidase</fullName>
        <ecNumber evidence="5">3.2.1.39</ecNumber>
    </recommendedName>
    <alternativeName>
        <fullName evidence="18">Endo-1,3-beta-glucanase btgC</fullName>
    </alternativeName>
    <alternativeName>
        <fullName evidence="17">Laminarinase btgC</fullName>
    </alternativeName>
</protein>
<evidence type="ECO:0000256" key="1">
    <source>
        <dbReference type="ARBA" id="ARBA00000382"/>
    </source>
</evidence>
<feature type="compositionally biased region" description="Low complexity" evidence="20">
    <location>
        <begin position="220"/>
        <end position="230"/>
    </location>
</feature>
<dbReference type="GO" id="GO:0005886">
    <property type="term" value="C:plasma membrane"/>
    <property type="evidence" value="ECO:0007669"/>
    <property type="project" value="UniProtKB-SubCell"/>
</dbReference>
<reference evidence="22" key="2">
    <citation type="submission" date="2021-01" db="EMBL/GenBank/DDBJ databases">
        <authorList>
            <person name="Schikora-Tamarit M.A."/>
        </authorList>
    </citation>
    <scope>NUCLEOTIDE SEQUENCE</scope>
    <source>
        <strain evidence="22">CBS2887</strain>
    </source>
</reference>
<keyword evidence="23" id="KW-1185">Reference proteome</keyword>
<keyword evidence="15" id="KW-0624">Polysaccharide degradation</keyword>
<feature type="region of interest" description="Disordered" evidence="20">
    <location>
        <begin position="1"/>
        <end position="291"/>
    </location>
</feature>
<evidence type="ECO:0000256" key="9">
    <source>
        <dbReference type="ARBA" id="ARBA00022729"/>
    </source>
</evidence>
<dbReference type="GO" id="GO:0005576">
    <property type="term" value="C:extracellular region"/>
    <property type="evidence" value="ECO:0007669"/>
    <property type="project" value="TreeGrafter"/>
</dbReference>
<feature type="compositionally biased region" description="Basic and acidic residues" evidence="20">
    <location>
        <begin position="1"/>
        <end position="16"/>
    </location>
</feature>
<evidence type="ECO:0000256" key="2">
    <source>
        <dbReference type="ARBA" id="ARBA00004191"/>
    </source>
</evidence>
<dbReference type="PANTHER" id="PTHR16631">
    <property type="entry name" value="GLUCAN 1,3-BETA-GLUCOSIDASE"/>
    <property type="match status" value="1"/>
</dbReference>
<evidence type="ECO:0000256" key="20">
    <source>
        <dbReference type="SAM" id="MobiDB-lite"/>
    </source>
</evidence>
<evidence type="ECO:0000256" key="21">
    <source>
        <dbReference type="SAM" id="Phobius"/>
    </source>
</evidence>
<keyword evidence="13" id="KW-0119">Carbohydrate metabolism</keyword>
<feature type="compositionally biased region" description="Low complexity" evidence="20">
    <location>
        <begin position="273"/>
        <end position="286"/>
    </location>
</feature>
<dbReference type="GO" id="GO:0000272">
    <property type="term" value="P:polysaccharide catabolic process"/>
    <property type="evidence" value="ECO:0007669"/>
    <property type="project" value="UniProtKB-KW"/>
</dbReference>
<feature type="compositionally biased region" description="Polar residues" evidence="20">
    <location>
        <begin position="17"/>
        <end position="33"/>
    </location>
</feature>
<evidence type="ECO:0000256" key="7">
    <source>
        <dbReference type="ARBA" id="ARBA00022512"/>
    </source>
</evidence>
<keyword evidence="11 21" id="KW-0472">Membrane</keyword>
<dbReference type="PANTHER" id="PTHR16631:SF17">
    <property type="entry name" value="GLUCAN ENDO-1,3-BETA-GLUCOSIDASE BTGC"/>
    <property type="match status" value="1"/>
</dbReference>
<proteinExistence type="inferred from homology"/>
<keyword evidence="8" id="KW-0964">Secreted</keyword>
<keyword evidence="21" id="KW-0812">Transmembrane</keyword>
<evidence type="ECO:0000256" key="5">
    <source>
        <dbReference type="ARBA" id="ARBA00012780"/>
    </source>
</evidence>
<feature type="transmembrane region" description="Helical" evidence="21">
    <location>
        <begin position="621"/>
        <end position="644"/>
    </location>
</feature>
<keyword evidence="7" id="KW-0134">Cell wall</keyword>
<sequence>EQERSHGLEPNDHHNEAQSVINVISVLSSTKPSPTADGDDDDDDTTTPAKLTSPELRQDRLSGFTEFQDHGEEILDPTSYMLDSNDYEYDEYEDYEEYQGSLDSKTMPSTDSRQRVPSSVYSDGTMRRPNSLRPQSARSLPPAALSSSLMTPKAQNPKILSSKPQTPKSPLVSSLKNVFSSVRSSKTQSPQPQNIPLPPSWPASSVFMDLKSSKLDKSQDQSVKSAATAAEEADGEDSEDGEDDKIDDEIERVGLLSVHAKSAPVGPIRMGLSAKSSQTKSSASSQRRLVKPSLTQLRPTINGMKTPTMTALLGTDAETPANTNSALKSVAIGTLAFTSTAKADEDMSDSWVQTPMTDIKGESLSTANTGVDRVKVKNSLLQSSILRNNTISGRTSTDLDIIKQTLSRSKSLNSKNYPVRNSDADSPPLFFSQDKSGTASRPLSLKVISDVSTQLNDSATETEYRSPTGQVYTDLPNFRNKTDIKDSYNISENVNGSTDESTANQVNDSDEKSDPALKPQAEEVQEEEETSDDISDEDTNFNPVTYETELNCLRSPNFKKNRLFGLGSGPFKAFYKAQNPDLNKTADIFKGDTDEKSNDHDDKAPKGSKFENPKVNNRDSVAMWILFLLLIATICVCVPFIVMYSRGTDDTVTRYLDNISATHRKDLLLPYLDNLGFFKGEDNGELLAKDFVSSDSKYLRNLSKLSSSTAGISNFENIPLKYQQNEEIRSVMNNPNLTNVFYGMDYAPKNVMYPTCGANMHDIMLDVALLSQVTSRIRTYGTQCNQAKYILDSIQTLNLNMSLALGIWIGPQDNINRLQLLDMKAILRKYPRKYFESIYIGNEVLFREEQNDETLADYIIDTKKFIHEELQWDLPVGTSELGSRASEPLMAVADIYGANVHPFFNGDSILGASQWVFDFVKYQIDPMLEKLGEDSPDVVISEIGWPYGGGKFKDSVAGKRQMQLFLSSWICDQRTKGIPWYFFEAFDEPWKEIYNTEDAKWETQWGLFTVDRKMKDGIVLPRC</sequence>
<evidence type="ECO:0000256" key="17">
    <source>
        <dbReference type="ARBA" id="ARBA00042373"/>
    </source>
</evidence>
<evidence type="ECO:0000256" key="3">
    <source>
        <dbReference type="ARBA" id="ARBA00004401"/>
    </source>
</evidence>
<evidence type="ECO:0000256" key="13">
    <source>
        <dbReference type="ARBA" id="ARBA00023277"/>
    </source>
</evidence>
<comment type="function">
    <text evidence="16">Glucanases play a role in cell expansion during growth, in cell-cell fusion during mating, and in spore release during sporulation. This enzyme may be involved in beta-glucan degradation. Active on laminarin and lichenan.</text>
</comment>
<evidence type="ECO:0000256" key="15">
    <source>
        <dbReference type="ARBA" id="ARBA00023326"/>
    </source>
</evidence>
<dbReference type="Gene3D" id="3.20.20.80">
    <property type="entry name" value="Glycosidases"/>
    <property type="match status" value="1"/>
</dbReference>
<feature type="compositionally biased region" description="Polar residues" evidence="20">
    <location>
        <begin position="158"/>
        <end position="192"/>
    </location>
</feature>
<gene>
    <name evidence="22" type="ORF">WICPIJ_008902</name>
</gene>
<evidence type="ECO:0000256" key="14">
    <source>
        <dbReference type="ARBA" id="ARBA00023316"/>
    </source>
</evidence>
<feature type="compositionally biased region" description="Polar residues" evidence="20">
    <location>
        <begin position="488"/>
        <end position="507"/>
    </location>
</feature>
<feature type="region of interest" description="Disordered" evidence="20">
    <location>
        <begin position="585"/>
        <end position="612"/>
    </location>
</feature>
<feature type="compositionally biased region" description="Polar residues" evidence="20">
    <location>
        <begin position="101"/>
        <end position="122"/>
    </location>
</feature>
<keyword evidence="9" id="KW-0732">Signal</keyword>
<evidence type="ECO:0000256" key="18">
    <source>
        <dbReference type="ARBA" id="ARBA00043078"/>
    </source>
</evidence>
<evidence type="ECO:0000256" key="6">
    <source>
        <dbReference type="ARBA" id="ARBA00022475"/>
    </source>
</evidence>
<dbReference type="OrthoDB" id="68336at2759"/>
<dbReference type="GO" id="GO:0009277">
    <property type="term" value="C:fungal-type cell wall"/>
    <property type="evidence" value="ECO:0007669"/>
    <property type="project" value="TreeGrafter"/>
</dbReference>
<evidence type="ECO:0000256" key="10">
    <source>
        <dbReference type="ARBA" id="ARBA00022801"/>
    </source>
</evidence>
<feature type="compositionally biased region" description="Polar residues" evidence="20">
    <location>
        <begin position="455"/>
        <end position="471"/>
    </location>
</feature>
<comment type="subcellular location">
    <subcellularLocation>
        <location evidence="3">Cell membrane</location>
        <topology evidence="3">Single-pass type II membrane protein</topology>
    </subcellularLocation>
    <subcellularLocation>
        <location evidence="2">Secreted</location>
        <location evidence="2">Cell wall</location>
    </subcellularLocation>
</comment>
<feature type="region of interest" description="Disordered" evidence="20">
    <location>
        <begin position="413"/>
        <end position="437"/>
    </location>
</feature>
<accession>A0A9P8TGR1</accession>
<keyword evidence="10" id="KW-0378">Hydrolase</keyword>
<keyword evidence="14" id="KW-0961">Cell wall biogenesis/degradation</keyword>
<dbReference type="GO" id="GO:0042973">
    <property type="term" value="F:glucan endo-1,3-beta-D-glucosidase activity"/>
    <property type="evidence" value="ECO:0007669"/>
    <property type="project" value="UniProtKB-EC"/>
</dbReference>
<evidence type="ECO:0000256" key="19">
    <source>
        <dbReference type="RuleBase" id="RU004335"/>
    </source>
</evidence>
<comment type="caution">
    <text evidence="22">The sequence shown here is derived from an EMBL/GenBank/DDBJ whole genome shotgun (WGS) entry which is preliminary data.</text>
</comment>
<reference evidence="22" key="1">
    <citation type="journal article" date="2021" name="Open Biol.">
        <title>Shared evolutionary footprints suggest mitochondrial oxidative damage underlies multiple complex I losses in fungi.</title>
        <authorList>
            <person name="Schikora-Tamarit M.A."/>
            <person name="Marcet-Houben M."/>
            <person name="Nosek J."/>
            <person name="Gabaldon T."/>
        </authorList>
    </citation>
    <scope>NUCLEOTIDE SEQUENCE</scope>
    <source>
        <strain evidence="22">CBS2887</strain>
    </source>
</reference>
<dbReference type="AlphaFoldDB" id="A0A9P8TGR1"/>
<keyword evidence="12" id="KW-0325">Glycoprotein</keyword>
<evidence type="ECO:0000313" key="23">
    <source>
        <dbReference type="Proteomes" id="UP000774326"/>
    </source>
</evidence>
<comment type="catalytic activity">
    <reaction evidence="1">
        <text>Hydrolysis of (1-&gt;3)-beta-D-glucosidic linkages in (1-&gt;3)-beta-D-glucans.</text>
        <dbReference type="EC" id="3.2.1.39"/>
    </reaction>
</comment>
<keyword evidence="21" id="KW-1133">Transmembrane helix</keyword>
<dbReference type="Pfam" id="PF00332">
    <property type="entry name" value="Glyco_hydro_17"/>
    <property type="match status" value="1"/>
</dbReference>
<feature type="compositionally biased region" description="Acidic residues" evidence="20">
    <location>
        <begin position="231"/>
        <end position="250"/>
    </location>
</feature>
<dbReference type="GO" id="GO:0009986">
    <property type="term" value="C:cell surface"/>
    <property type="evidence" value="ECO:0007669"/>
    <property type="project" value="TreeGrafter"/>
</dbReference>
<feature type="region of interest" description="Disordered" evidence="20">
    <location>
        <begin position="455"/>
        <end position="541"/>
    </location>
</feature>
<dbReference type="EMBL" id="JAEUBG010005132">
    <property type="protein sequence ID" value="KAH3678184.1"/>
    <property type="molecule type" value="Genomic_DNA"/>
</dbReference>
<comment type="similarity">
    <text evidence="4 19">Belongs to the glycosyl hydrolase 17 family.</text>
</comment>
<evidence type="ECO:0000256" key="4">
    <source>
        <dbReference type="ARBA" id="ARBA00008773"/>
    </source>
</evidence>
<dbReference type="InterPro" id="IPR050732">
    <property type="entry name" value="Beta-glucan_modifiers"/>
</dbReference>
<feature type="compositionally biased region" description="Acidic residues" evidence="20">
    <location>
        <begin position="85"/>
        <end position="97"/>
    </location>
</feature>